<keyword evidence="2" id="KW-1185">Reference proteome</keyword>
<dbReference type="EMBL" id="LXJU01000079">
    <property type="protein sequence ID" value="OGE46994.1"/>
    <property type="molecule type" value="Genomic_DNA"/>
</dbReference>
<dbReference type="OrthoDB" id="4462933at2759"/>
<name>A0A1F5L1B6_PENAI</name>
<reference evidence="1 2" key="1">
    <citation type="journal article" date="2016" name="Sci. Rep.">
        <title>Penicillium arizonense, a new, genome sequenced fungal species, reveals a high chemical diversity in secreted metabolites.</title>
        <authorList>
            <person name="Grijseels S."/>
            <person name="Nielsen J.C."/>
            <person name="Randelovic M."/>
            <person name="Nielsen J."/>
            <person name="Nielsen K.F."/>
            <person name="Workman M."/>
            <person name="Frisvad J.C."/>
        </authorList>
    </citation>
    <scope>NUCLEOTIDE SEQUENCE [LARGE SCALE GENOMIC DNA]</scope>
    <source>
        <strain evidence="1 2">CBS 141311</strain>
    </source>
</reference>
<gene>
    <name evidence="1" type="ORF">PENARI_c079G06865</name>
</gene>
<accession>A0A1F5L1B6</accession>
<evidence type="ECO:0000313" key="2">
    <source>
        <dbReference type="Proteomes" id="UP000177622"/>
    </source>
</evidence>
<organism evidence="1 2">
    <name type="scientific">Penicillium arizonense</name>
    <dbReference type="NCBI Taxonomy" id="1835702"/>
    <lineage>
        <taxon>Eukaryota</taxon>
        <taxon>Fungi</taxon>
        <taxon>Dikarya</taxon>
        <taxon>Ascomycota</taxon>
        <taxon>Pezizomycotina</taxon>
        <taxon>Eurotiomycetes</taxon>
        <taxon>Eurotiomycetidae</taxon>
        <taxon>Eurotiales</taxon>
        <taxon>Aspergillaceae</taxon>
        <taxon>Penicillium</taxon>
    </lineage>
</organism>
<proteinExistence type="predicted"/>
<protein>
    <submittedName>
        <fullName evidence="1">Uncharacterized protein</fullName>
    </submittedName>
</protein>
<dbReference type="Proteomes" id="UP000177622">
    <property type="component" value="Unassembled WGS sequence"/>
</dbReference>
<dbReference type="AlphaFoldDB" id="A0A1F5L1B6"/>
<dbReference type="RefSeq" id="XP_022482461.1">
    <property type="nucleotide sequence ID" value="XM_022637685.1"/>
</dbReference>
<sequence length="106" mass="11676">MGVDSTLYTVTCDTSYISPAPKKVKEGVSPEDYARLCTAEPACHTMVWHSRNCWQSDKIDAVSFRVPGAVLLIPGEKHDPVTGPSPSEGQQKCLEEKELLAQEKEQ</sequence>
<evidence type="ECO:0000313" key="1">
    <source>
        <dbReference type="EMBL" id="OGE46994.1"/>
    </source>
</evidence>
<dbReference type="GeneID" id="34582419"/>
<comment type="caution">
    <text evidence="1">The sequence shown here is derived from an EMBL/GenBank/DDBJ whole genome shotgun (WGS) entry which is preliminary data.</text>
</comment>